<proteinExistence type="inferred from homology"/>
<dbReference type="InterPro" id="IPR036396">
    <property type="entry name" value="Cyt_P450_sf"/>
</dbReference>
<sequence>PFGSGPRMCIGSNMAMIQMLLIVAAMVRRYDFELSGQEPVGIKPMMLLGPDGPVNMRFHARTPAGVQVGAG</sequence>
<dbReference type="GO" id="GO:0020037">
    <property type="term" value="F:heme binding"/>
    <property type="evidence" value="ECO:0007669"/>
    <property type="project" value="InterPro"/>
</dbReference>
<keyword evidence="3" id="KW-0479">Metal-binding</keyword>
<keyword evidence="3" id="KW-0349">Heme</keyword>
<dbReference type="GO" id="GO:0005506">
    <property type="term" value="F:iron ion binding"/>
    <property type="evidence" value="ECO:0007669"/>
    <property type="project" value="InterPro"/>
</dbReference>
<dbReference type="SUPFAM" id="SSF48264">
    <property type="entry name" value="Cytochrome P450"/>
    <property type="match status" value="1"/>
</dbReference>
<keyword evidence="3" id="KW-0503">Monooxygenase</keyword>
<comment type="similarity">
    <text evidence="2 3">Belongs to the cytochrome P450 family.</text>
</comment>
<reference evidence="4 5" key="1">
    <citation type="submission" date="2019-03" db="EMBL/GenBank/DDBJ databases">
        <title>Lake Tanganyika Metagenome-Assembled Genomes (MAGs).</title>
        <authorList>
            <person name="Tran P."/>
        </authorList>
    </citation>
    <scope>NUCLEOTIDE SEQUENCE [LARGE SCALE GENOMIC DNA]</scope>
    <source>
        <strain evidence="4">K_DeepCast_65m_m2_236</strain>
    </source>
</reference>
<dbReference type="InterPro" id="IPR050121">
    <property type="entry name" value="Cytochrome_P450_monoxygenase"/>
</dbReference>
<comment type="caution">
    <text evidence="4">The sequence shown here is derived from an EMBL/GenBank/DDBJ whole genome shotgun (WGS) entry which is preliminary data.</text>
</comment>
<keyword evidence="3" id="KW-0408">Iron</keyword>
<comment type="cofactor">
    <cofactor evidence="1">
        <name>heme</name>
        <dbReference type="ChEBI" id="CHEBI:30413"/>
    </cofactor>
</comment>
<organism evidence="4 5">
    <name type="scientific">Candidatus Tanganyikabacteria bacterium</name>
    <dbReference type="NCBI Taxonomy" id="2961651"/>
    <lineage>
        <taxon>Bacteria</taxon>
        <taxon>Bacillati</taxon>
        <taxon>Candidatus Sericytochromatia</taxon>
        <taxon>Candidatus Tanganyikabacteria</taxon>
    </lineage>
</organism>
<dbReference type="InterPro" id="IPR017972">
    <property type="entry name" value="Cyt_P450_CS"/>
</dbReference>
<feature type="non-terminal residue" evidence="4">
    <location>
        <position position="1"/>
    </location>
</feature>
<evidence type="ECO:0000313" key="4">
    <source>
        <dbReference type="EMBL" id="MBM3274320.1"/>
    </source>
</evidence>
<dbReference type="InterPro" id="IPR001128">
    <property type="entry name" value="Cyt_P450"/>
</dbReference>
<dbReference type="AlphaFoldDB" id="A0A937X512"/>
<dbReference type="PROSITE" id="PS00086">
    <property type="entry name" value="CYTOCHROME_P450"/>
    <property type="match status" value="1"/>
</dbReference>
<dbReference type="Pfam" id="PF00067">
    <property type="entry name" value="p450"/>
    <property type="match status" value="1"/>
</dbReference>
<evidence type="ECO:0000256" key="2">
    <source>
        <dbReference type="ARBA" id="ARBA00010617"/>
    </source>
</evidence>
<protein>
    <submittedName>
        <fullName evidence="4">Cytochrome P450</fullName>
    </submittedName>
</protein>
<dbReference type="Gene3D" id="1.10.630.10">
    <property type="entry name" value="Cytochrome P450"/>
    <property type="match status" value="1"/>
</dbReference>
<dbReference type="GO" id="GO:0016705">
    <property type="term" value="F:oxidoreductase activity, acting on paired donors, with incorporation or reduction of molecular oxygen"/>
    <property type="evidence" value="ECO:0007669"/>
    <property type="project" value="InterPro"/>
</dbReference>
<dbReference type="PANTHER" id="PTHR24305:SF166">
    <property type="entry name" value="CYTOCHROME P450 12A4, MITOCHONDRIAL-RELATED"/>
    <property type="match status" value="1"/>
</dbReference>
<keyword evidence="3" id="KW-0560">Oxidoreductase</keyword>
<accession>A0A937X512</accession>
<dbReference type="GO" id="GO:0004497">
    <property type="term" value="F:monooxygenase activity"/>
    <property type="evidence" value="ECO:0007669"/>
    <property type="project" value="UniProtKB-KW"/>
</dbReference>
<evidence type="ECO:0000256" key="3">
    <source>
        <dbReference type="RuleBase" id="RU000461"/>
    </source>
</evidence>
<evidence type="ECO:0000313" key="5">
    <source>
        <dbReference type="Proteomes" id="UP000703893"/>
    </source>
</evidence>
<dbReference type="EMBL" id="VGJX01000181">
    <property type="protein sequence ID" value="MBM3274320.1"/>
    <property type="molecule type" value="Genomic_DNA"/>
</dbReference>
<dbReference type="Proteomes" id="UP000703893">
    <property type="component" value="Unassembled WGS sequence"/>
</dbReference>
<dbReference type="PANTHER" id="PTHR24305">
    <property type="entry name" value="CYTOCHROME P450"/>
    <property type="match status" value="1"/>
</dbReference>
<gene>
    <name evidence="4" type="ORF">FJZ00_04165</name>
</gene>
<evidence type="ECO:0000256" key="1">
    <source>
        <dbReference type="ARBA" id="ARBA00001971"/>
    </source>
</evidence>
<name>A0A937X512_9BACT</name>